<evidence type="ECO:0000256" key="13">
    <source>
        <dbReference type="ARBA" id="ARBA00047880"/>
    </source>
</evidence>
<evidence type="ECO:0000256" key="8">
    <source>
        <dbReference type="ARBA" id="ARBA00022679"/>
    </source>
</evidence>
<protein>
    <recommendedName>
        <fullName evidence="5">Riboflavin kinase</fullName>
        <ecNumber evidence="4">2.7.1.26</ecNumber>
    </recommendedName>
    <alternativeName>
        <fullName evidence="12">Flavin mononucleotide kinase 1</fullName>
    </alternativeName>
</protein>
<evidence type="ECO:0000256" key="7">
    <source>
        <dbReference type="ARBA" id="ARBA00022643"/>
    </source>
</evidence>
<reference evidence="16 17" key="1">
    <citation type="submission" date="2015-07" db="EMBL/GenBank/DDBJ databases">
        <title>The genome of the fungus Escovopsis weberi, a specialized disease agent of ant agriculture.</title>
        <authorList>
            <person name="de Man T.J."/>
            <person name="Stajich J.E."/>
            <person name="Kubicek C.P."/>
            <person name="Chenthamara K."/>
            <person name="Atanasova L."/>
            <person name="Druzhinina I.S."/>
            <person name="Birnbaum S."/>
            <person name="Barribeau S.M."/>
            <person name="Teiling C."/>
            <person name="Suen G."/>
            <person name="Currie C."/>
            <person name="Gerardo N.M."/>
        </authorList>
    </citation>
    <scope>NUCLEOTIDE SEQUENCE [LARGE SCALE GENOMIC DNA]</scope>
</reference>
<dbReference type="GO" id="GO:0005524">
    <property type="term" value="F:ATP binding"/>
    <property type="evidence" value="ECO:0007669"/>
    <property type="project" value="UniProtKB-KW"/>
</dbReference>
<dbReference type="Pfam" id="PF01687">
    <property type="entry name" value="Flavokinase"/>
    <property type="match status" value="1"/>
</dbReference>
<dbReference type="Proteomes" id="UP000053831">
    <property type="component" value="Unassembled WGS sequence"/>
</dbReference>
<sequence>MEVDIDTDLLYGHLRRHSVLSESEDDSSDAFSDVSSTQPSSPTLPPRHSLARNSTATAAHYFQSSSNNYNYTTATGPPASSGPYARAIEATEFTDPFTDPLGDSAAAATAAAAAAADALYPSSPAPGDAGPEQLRRVKSFSGLSTSSFVSSCSFASAPPEMTMTIPTTPTTGTGTGTGTSLGEYQDGEGGGPSRWKAALEEAQYLAGGLVAHPAESNRHYTVIRHSHALVWYHGPSTSVAVTVLSSIPLPAQRSLWLQQKGFSGDVGMSLKALAGTTGRWIDVTPERRAGADGLPEADERGIQRDLRRFAKKAAGKQRAHVPRETHVVRIPAAASDGYFRLVVCEGPESRRVLCGSPVFRVASTSMDASVLRGASLGTLPLEVGVKVASTIGQAVVDKYTGVAQTVVNQHAGKLAAAIAAPATVAAAATAATATNTSTAAVAPETERKPDEVNVWDAMSQRWVKAREKNAAAAAAATPGGDMTASLEDTGPKQPFPVEFSARVARGTGNSMAELGIPTANLVKVTENIKMMTLMGGVFAAWARVTKVKDPAVQQQIDRDWHEAIVTIGPSRHAPPQVAIRTSLAMHIIHDFGGLQFVDAKVTVLVMGYLHAAAPLSASVDELVVELSRDVAATLAILGRQAWQPMRRGSLDDRTRAADGAAAAESADWGAKVAGALGKIPFHLAGVRTEADSARDKEYGRGGIWISRDS</sequence>
<evidence type="ECO:0000256" key="5">
    <source>
        <dbReference type="ARBA" id="ARBA00017394"/>
    </source>
</evidence>
<evidence type="ECO:0000256" key="12">
    <source>
        <dbReference type="ARBA" id="ARBA00029960"/>
    </source>
</evidence>
<dbReference type="STRING" id="150374.A0A0M8N2G9"/>
<keyword evidence="6" id="KW-0285">Flavoprotein</keyword>
<dbReference type="EC" id="2.7.1.26" evidence="4"/>
<evidence type="ECO:0000256" key="1">
    <source>
        <dbReference type="ARBA" id="ARBA00003572"/>
    </source>
</evidence>
<evidence type="ECO:0000256" key="3">
    <source>
        <dbReference type="ARBA" id="ARBA00010108"/>
    </source>
</evidence>
<dbReference type="InterPro" id="IPR023465">
    <property type="entry name" value="Riboflavin_kinase_dom_sf"/>
</dbReference>
<dbReference type="PANTHER" id="PTHR22749">
    <property type="entry name" value="RIBOFLAVIN KINASE/FMN ADENYLYLTRANSFERASE"/>
    <property type="match status" value="1"/>
</dbReference>
<dbReference type="AlphaFoldDB" id="A0A0M8N2G9"/>
<dbReference type="GO" id="GO:0009231">
    <property type="term" value="P:riboflavin biosynthetic process"/>
    <property type="evidence" value="ECO:0007669"/>
    <property type="project" value="InterPro"/>
</dbReference>
<comment type="pathway">
    <text evidence="2">Cofactor biosynthesis; FMN biosynthesis; FMN from riboflavin (ATP route): step 1/1.</text>
</comment>
<feature type="domain" description="Riboflavin kinase" evidence="15">
    <location>
        <begin position="496"/>
        <end position="638"/>
    </location>
</feature>
<name>A0A0M8N2G9_ESCWE</name>
<dbReference type="InterPro" id="IPR023468">
    <property type="entry name" value="Riboflavin_kinase"/>
</dbReference>
<dbReference type="EMBL" id="LGSR01000006">
    <property type="protein sequence ID" value="KOS21787.1"/>
    <property type="molecule type" value="Genomic_DNA"/>
</dbReference>
<comment type="similarity">
    <text evidence="3">Belongs to the flavokinase family.</text>
</comment>
<evidence type="ECO:0000256" key="2">
    <source>
        <dbReference type="ARBA" id="ARBA00005201"/>
    </source>
</evidence>
<evidence type="ECO:0000256" key="14">
    <source>
        <dbReference type="SAM" id="MobiDB-lite"/>
    </source>
</evidence>
<keyword evidence="17" id="KW-1185">Reference proteome</keyword>
<dbReference type="PANTHER" id="PTHR22749:SF6">
    <property type="entry name" value="RIBOFLAVIN KINASE"/>
    <property type="match status" value="1"/>
</dbReference>
<feature type="region of interest" description="Disordered" evidence="14">
    <location>
        <begin position="19"/>
        <end position="50"/>
    </location>
</feature>
<evidence type="ECO:0000256" key="9">
    <source>
        <dbReference type="ARBA" id="ARBA00022741"/>
    </source>
</evidence>
<organism evidence="16 17">
    <name type="scientific">Escovopsis weberi</name>
    <dbReference type="NCBI Taxonomy" id="150374"/>
    <lineage>
        <taxon>Eukaryota</taxon>
        <taxon>Fungi</taxon>
        <taxon>Dikarya</taxon>
        <taxon>Ascomycota</taxon>
        <taxon>Pezizomycotina</taxon>
        <taxon>Sordariomycetes</taxon>
        <taxon>Hypocreomycetidae</taxon>
        <taxon>Hypocreales</taxon>
        <taxon>Hypocreaceae</taxon>
        <taxon>Escovopsis</taxon>
    </lineage>
</organism>
<dbReference type="InterPro" id="IPR015865">
    <property type="entry name" value="Riboflavin_kinase_bac/euk"/>
</dbReference>
<evidence type="ECO:0000259" key="15">
    <source>
        <dbReference type="SMART" id="SM00904"/>
    </source>
</evidence>
<dbReference type="GO" id="GO:0005739">
    <property type="term" value="C:mitochondrion"/>
    <property type="evidence" value="ECO:0007669"/>
    <property type="project" value="TreeGrafter"/>
</dbReference>
<keyword evidence="10 16" id="KW-0418">Kinase</keyword>
<dbReference type="OrthoDB" id="276388at2759"/>
<keyword evidence="9" id="KW-0547">Nucleotide-binding</keyword>
<dbReference type="UniPathway" id="UPA00276">
    <property type="reaction ID" value="UER00406"/>
</dbReference>
<feature type="compositionally biased region" description="Low complexity" evidence="14">
    <location>
        <begin position="29"/>
        <end position="41"/>
    </location>
</feature>
<comment type="caution">
    <text evidence="16">The sequence shown here is derived from an EMBL/GenBank/DDBJ whole genome shotgun (WGS) entry which is preliminary data.</text>
</comment>
<gene>
    <name evidence="16" type="ORF">ESCO_001543</name>
</gene>
<proteinExistence type="inferred from homology"/>
<dbReference type="Gene3D" id="2.40.30.30">
    <property type="entry name" value="Riboflavin kinase-like"/>
    <property type="match status" value="1"/>
</dbReference>
<accession>A0A0M8N2G9</accession>
<dbReference type="GO" id="GO:0009398">
    <property type="term" value="P:FMN biosynthetic process"/>
    <property type="evidence" value="ECO:0007669"/>
    <property type="project" value="UniProtKB-UniPathway"/>
</dbReference>
<comment type="catalytic activity">
    <reaction evidence="13">
        <text>riboflavin + ATP = FMN + ADP + H(+)</text>
        <dbReference type="Rhea" id="RHEA:14357"/>
        <dbReference type="ChEBI" id="CHEBI:15378"/>
        <dbReference type="ChEBI" id="CHEBI:30616"/>
        <dbReference type="ChEBI" id="CHEBI:57986"/>
        <dbReference type="ChEBI" id="CHEBI:58210"/>
        <dbReference type="ChEBI" id="CHEBI:456216"/>
        <dbReference type="EC" id="2.7.1.26"/>
    </reaction>
</comment>
<keyword evidence="11" id="KW-0067">ATP-binding</keyword>
<evidence type="ECO:0000313" key="16">
    <source>
        <dbReference type="EMBL" id="KOS21787.1"/>
    </source>
</evidence>
<evidence type="ECO:0000256" key="11">
    <source>
        <dbReference type="ARBA" id="ARBA00022840"/>
    </source>
</evidence>
<keyword evidence="8" id="KW-0808">Transferase</keyword>
<evidence type="ECO:0000313" key="17">
    <source>
        <dbReference type="Proteomes" id="UP000053831"/>
    </source>
</evidence>
<evidence type="ECO:0000256" key="4">
    <source>
        <dbReference type="ARBA" id="ARBA00012105"/>
    </source>
</evidence>
<evidence type="ECO:0000256" key="10">
    <source>
        <dbReference type="ARBA" id="ARBA00022777"/>
    </source>
</evidence>
<dbReference type="SUPFAM" id="SSF82114">
    <property type="entry name" value="Riboflavin kinase-like"/>
    <property type="match status" value="1"/>
</dbReference>
<dbReference type="SMART" id="SM00904">
    <property type="entry name" value="Flavokinase"/>
    <property type="match status" value="1"/>
</dbReference>
<evidence type="ECO:0000256" key="6">
    <source>
        <dbReference type="ARBA" id="ARBA00022630"/>
    </source>
</evidence>
<keyword evidence="7" id="KW-0288">FMN</keyword>
<dbReference type="GO" id="GO:0008531">
    <property type="term" value="F:riboflavin kinase activity"/>
    <property type="evidence" value="ECO:0007669"/>
    <property type="project" value="UniProtKB-EC"/>
</dbReference>
<comment type="function">
    <text evidence="1">Catalyzes the phosphorylation of riboflavin (vitamin B2) to form flavin mononucleotide (FMN) coenzyme.</text>
</comment>